<protein>
    <submittedName>
        <fullName evidence="1">Uncharacterized protein</fullName>
    </submittedName>
</protein>
<accession>A0A8S5SZI5</accession>
<reference evidence="1" key="1">
    <citation type="journal article" date="2021" name="Proc. Natl. Acad. Sci. U.S.A.">
        <title>A Catalog of Tens of Thousands of Viruses from Human Metagenomes Reveals Hidden Associations with Chronic Diseases.</title>
        <authorList>
            <person name="Tisza M.J."/>
            <person name="Buck C.B."/>
        </authorList>
    </citation>
    <scope>NUCLEOTIDE SEQUENCE</scope>
    <source>
        <strain evidence="1">CtJj91</strain>
    </source>
</reference>
<sequence>MRLNLTKNEIKILNQVGISIDENKDYNEDELLDLSELIYEQESFNYGNPIAKQLAHLADKIQDLVNE</sequence>
<dbReference type="EMBL" id="BK032704">
    <property type="protein sequence ID" value="DAF55954.1"/>
    <property type="molecule type" value="Genomic_DNA"/>
</dbReference>
<name>A0A8S5SZI5_9CAUD</name>
<organism evidence="1">
    <name type="scientific">Siphoviridae sp. ctJj91</name>
    <dbReference type="NCBI Taxonomy" id="2827838"/>
    <lineage>
        <taxon>Viruses</taxon>
        <taxon>Duplodnaviria</taxon>
        <taxon>Heunggongvirae</taxon>
        <taxon>Uroviricota</taxon>
        <taxon>Caudoviricetes</taxon>
    </lineage>
</organism>
<proteinExistence type="predicted"/>
<evidence type="ECO:0000313" key="1">
    <source>
        <dbReference type="EMBL" id="DAF55954.1"/>
    </source>
</evidence>